<dbReference type="EMBL" id="CP121196">
    <property type="protein sequence ID" value="XBH19025.1"/>
    <property type="molecule type" value="Genomic_DNA"/>
</dbReference>
<reference evidence="2" key="1">
    <citation type="submission" date="2023-03" db="EMBL/GenBank/DDBJ databases">
        <title>Edaphobacter sp.</title>
        <authorList>
            <person name="Huber K.J."/>
            <person name="Papendorf J."/>
            <person name="Pilke C."/>
            <person name="Bunk B."/>
            <person name="Sproeer C."/>
            <person name="Pester M."/>
        </authorList>
    </citation>
    <scope>NUCLEOTIDE SEQUENCE</scope>
    <source>
        <strain evidence="2">DSM 110680</strain>
    </source>
</reference>
<keyword evidence="1" id="KW-1133">Transmembrane helix</keyword>
<protein>
    <recommendedName>
        <fullName evidence="3">DUF2946 domain-containing protein</fullName>
    </recommendedName>
</protein>
<proteinExistence type="predicted"/>
<evidence type="ECO:0008006" key="3">
    <source>
        <dbReference type="Google" id="ProtNLM"/>
    </source>
</evidence>
<evidence type="ECO:0000313" key="2">
    <source>
        <dbReference type="EMBL" id="XBH19025.1"/>
    </source>
</evidence>
<name>A0AAU7DPN7_9BACT</name>
<accession>A0AAU7DPN7</accession>
<organism evidence="2">
    <name type="scientific">Telmatobacter sp. DSM 110680</name>
    <dbReference type="NCBI Taxonomy" id="3036704"/>
    <lineage>
        <taxon>Bacteria</taxon>
        <taxon>Pseudomonadati</taxon>
        <taxon>Acidobacteriota</taxon>
        <taxon>Terriglobia</taxon>
        <taxon>Terriglobales</taxon>
        <taxon>Acidobacteriaceae</taxon>
        <taxon>Telmatobacter</taxon>
    </lineage>
</organism>
<feature type="transmembrane region" description="Helical" evidence="1">
    <location>
        <begin position="34"/>
        <end position="56"/>
    </location>
</feature>
<keyword evidence="1" id="KW-0812">Transmembrane</keyword>
<dbReference type="RefSeq" id="WP_348264241.1">
    <property type="nucleotide sequence ID" value="NZ_CP121196.1"/>
</dbReference>
<dbReference type="AlphaFoldDB" id="A0AAU7DPN7"/>
<keyword evidence="1" id="KW-0472">Membrane</keyword>
<sequence>MTCILDVAPLLQGRSDLTGLHTWMRSDRHARPRAFAVVVLLCVALLALLTVIQVAHVHSVDTDADHCPLCIVLHTAAPVAAAAAAVVLVHIEGVTAVIAIRPIAAIWHRQLFIRPPPDVSPASF</sequence>
<feature type="transmembrane region" description="Helical" evidence="1">
    <location>
        <begin position="76"/>
        <end position="100"/>
    </location>
</feature>
<evidence type="ECO:0000256" key="1">
    <source>
        <dbReference type="SAM" id="Phobius"/>
    </source>
</evidence>
<gene>
    <name evidence="2" type="ORF">P8935_06835</name>
</gene>